<organism evidence="1 2">
    <name type="scientific">Acinetobacter phage LZ35</name>
    <dbReference type="NCBI Taxonomy" id="1792222"/>
    <lineage>
        <taxon>Viruses</taxon>
        <taxon>Duplodnaviria</taxon>
        <taxon>Heunggongvirae</taxon>
        <taxon>Uroviricota</taxon>
        <taxon>Caudoviricetes</taxon>
        <taxon>Obolenskvirus</taxon>
        <taxon>Obolenskvirus LZ35</taxon>
    </lineage>
</organism>
<dbReference type="Pfam" id="PF11863">
    <property type="entry name" value="DUF3383"/>
    <property type="match status" value="1"/>
</dbReference>
<dbReference type="Proteomes" id="UP000201388">
    <property type="component" value="Segment"/>
</dbReference>
<dbReference type="InterPro" id="IPR021808">
    <property type="entry name" value="DUF3383"/>
</dbReference>
<dbReference type="RefSeq" id="YP_009291889.1">
    <property type="nucleotide sequence ID" value="NC_031117.1"/>
</dbReference>
<gene>
    <name evidence="1" type="ORF">YD_17</name>
</gene>
<dbReference type="GeneID" id="29068392"/>
<evidence type="ECO:0000313" key="1">
    <source>
        <dbReference type="EMBL" id="AMD43178.2"/>
    </source>
</evidence>
<dbReference type="OrthoDB" id="2180at10239"/>
<keyword evidence="2" id="KW-1185">Reference proteome</keyword>
<evidence type="ECO:0000313" key="2">
    <source>
        <dbReference type="Proteomes" id="UP000201388"/>
    </source>
</evidence>
<name>A0A190XCB0_9CAUD</name>
<dbReference type="EMBL" id="KU510289">
    <property type="protein sequence ID" value="AMD43178.2"/>
    <property type="molecule type" value="Genomic_DNA"/>
</dbReference>
<evidence type="ECO:0008006" key="3">
    <source>
        <dbReference type="Google" id="ProtNLM"/>
    </source>
</evidence>
<dbReference type="KEGG" id="vg:29068392"/>
<proteinExistence type="predicted"/>
<reference evidence="2" key="1">
    <citation type="submission" date="2016-01" db="EMBL/GenBank/DDBJ databases">
        <title>The genome sequence of bacteriophage LZ35 lytic for Acinetobacter baumannii.</title>
        <authorList>
            <person name="Guo Z."/>
            <person name="Huang H."/>
            <person name="Shi H."/>
            <person name="Sun Y."/>
        </authorList>
    </citation>
    <scope>NUCLEOTIDE SEQUENCE [LARGE SCALE GENOMIC DNA]</scope>
</reference>
<protein>
    <recommendedName>
        <fullName evidence="3">Tail sheath protein</fullName>
    </recommendedName>
</protein>
<sequence>MQFNSIPASNIAAVYPAVIGGGGNPLGLNTTLFVNEAVYPNYEYFSNTLVGQHYGLESDVYKFATVYFNGFNNATTRPNSLFIATYNSDEYPATIIGGDITGTSIANLKLINGSLNIVVDGVSKNVTVDLSTANSYSDAAALIGTALTLTCVYQSTTKGFVIQSGTTGEGSTISFATGTVADKLKLTQDTGAILNNHTTQDTPETAALSAIQFSSNFVNFTYADGVFDDDALKAFATWITQQNSRFKLYTWGLDPVALGQSGASFGEWAKENTNGVVPIYGTFDKAAFFCGVSGSINYQETNGRTTTAFRSQDGLVPDVTNEDDAKTLAKNGYSFYGAWATANDRFQFAGNGSATGQYKWIDNFDFQVFLRTQLQLAHMNMFQAQKTIPYNDQGIATVRAYSQDPIDQGINFGGIRAGVNLSNAQKFQVNQEAGFDAASQLFTKGWALSVTLPDSQTRVARESFIIKLFYTDGSSMQRLEMTATNVQ</sequence>
<accession>A0A190XCB0</accession>